<feature type="chain" id="PRO_5029713877" description="Cnidarian restricted protein" evidence="1">
    <location>
        <begin position="17"/>
        <end position="499"/>
    </location>
</feature>
<evidence type="ECO:0000313" key="3">
    <source>
        <dbReference type="Proteomes" id="UP000594262"/>
    </source>
</evidence>
<dbReference type="Proteomes" id="UP000594262">
    <property type="component" value="Unplaced"/>
</dbReference>
<dbReference type="EnsemblMetazoa" id="CLYHEMT019788.1">
    <property type="protein sequence ID" value="CLYHEMP019788.1"/>
    <property type="gene ID" value="CLYHEMG019788"/>
</dbReference>
<reference evidence="2" key="1">
    <citation type="submission" date="2021-01" db="UniProtKB">
        <authorList>
            <consortium name="EnsemblMetazoa"/>
        </authorList>
    </citation>
    <scope>IDENTIFICATION</scope>
</reference>
<dbReference type="Gene3D" id="2.60.120.260">
    <property type="entry name" value="Galactose-binding domain-like"/>
    <property type="match status" value="1"/>
</dbReference>
<keyword evidence="3" id="KW-1185">Reference proteome</keyword>
<evidence type="ECO:0000313" key="2">
    <source>
        <dbReference type="EnsemblMetazoa" id="CLYHEMP019788.1"/>
    </source>
</evidence>
<name>A0A7M5X9T4_9CNID</name>
<sequence length="499" mass="57458">KLLCLFLFNFFGLAVGQSETGVCGTNTVYYTVYTSVIKTRQLYYHYTDNCCSKHWTGMCESCLKISSGLQYYAFVSSRQQAKEVVICCVGYAYDGKSCRPECLSKPIGPSHTAVTKTNCDDRVELGDECASECEAVRYGVQYPASYFCSNVEWSTYKIQFQFLTIVSGVLMESACDDCKLTTFKILYKQSISRSWMKLAYHDFHQTERVQYFELNHTLAIKISFQSLTPDPYKIHLELYGCASYKGAYPLGLESGAINDEQIYQDDFDGVTSSYNPQNVRLNSPRQNGWRPWIDSIDNGVEYTFVSFKLDDLVTIDALDIQVGNLDEENNANTFHISFYDYWNENAAKGPLRYTTIPERTSNGQGTPLDITTPAYKKPFETWRYVFPYPIYTKHLYYTVLNHQTPLFHKIEFIGKRGFHAEHSWKMDRNDVFKDMARNHHFYPTPKYRHLAPEGPIQGFAESKLSDNNRDDQPLQSLPFENDDCLVNADYCKHGTTFLM</sequence>
<evidence type="ECO:0008006" key="4">
    <source>
        <dbReference type="Google" id="ProtNLM"/>
    </source>
</evidence>
<proteinExistence type="predicted"/>
<dbReference type="AlphaFoldDB" id="A0A7M5X9T4"/>
<organism evidence="2 3">
    <name type="scientific">Clytia hemisphaerica</name>
    <dbReference type="NCBI Taxonomy" id="252671"/>
    <lineage>
        <taxon>Eukaryota</taxon>
        <taxon>Metazoa</taxon>
        <taxon>Cnidaria</taxon>
        <taxon>Hydrozoa</taxon>
        <taxon>Hydroidolina</taxon>
        <taxon>Leptothecata</taxon>
        <taxon>Obeliida</taxon>
        <taxon>Clytiidae</taxon>
        <taxon>Clytia</taxon>
    </lineage>
</organism>
<evidence type="ECO:0000256" key="1">
    <source>
        <dbReference type="SAM" id="SignalP"/>
    </source>
</evidence>
<accession>A0A7M5X9T4</accession>
<feature type="signal peptide" evidence="1">
    <location>
        <begin position="1"/>
        <end position="16"/>
    </location>
</feature>
<keyword evidence="1" id="KW-0732">Signal</keyword>
<protein>
    <recommendedName>
        <fullName evidence="4">Cnidarian restricted protein</fullName>
    </recommendedName>
</protein>